<evidence type="ECO:0000256" key="1">
    <source>
        <dbReference type="SAM" id="Phobius"/>
    </source>
</evidence>
<evidence type="ECO:0000256" key="2">
    <source>
        <dbReference type="SAM" id="SignalP"/>
    </source>
</evidence>
<organism evidence="3 4">
    <name type="scientific">Scyliorhinus torazame</name>
    <name type="common">Cloudy catshark</name>
    <name type="synonym">Catulus torazame</name>
    <dbReference type="NCBI Taxonomy" id="75743"/>
    <lineage>
        <taxon>Eukaryota</taxon>
        <taxon>Metazoa</taxon>
        <taxon>Chordata</taxon>
        <taxon>Craniata</taxon>
        <taxon>Vertebrata</taxon>
        <taxon>Chondrichthyes</taxon>
        <taxon>Elasmobranchii</taxon>
        <taxon>Galeomorphii</taxon>
        <taxon>Galeoidea</taxon>
        <taxon>Carcharhiniformes</taxon>
        <taxon>Scyliorhinidae</taxon>
        <taxon>Scyliorhinus</taxon>
    </lineage>
</organism>
<dbReference type="PANTHER" id="PTHR15446">
    <property type="entry name" value="UROPLAKIN III"/>
    <property type="match status" value="1"/>
</dbReference>
<keyword evidence="1" id="KW-1133">Transmembrane helix</keyword>
<protein>
    <recommendedName>
        <fullName evidence="5">Uroplakin 3A</fullName>
    </recommendedName>
</protein>
<dbReference type="GO" id="GO:0015840">
    <property type="term" value="P:urea transport"/>
    <property type="evidence" value="ECO:0007669"/>
    <property type="project" value="TreeGrafter"/>
</dbReference>
<dbReference type="GO" id="GO:0006833">
    <property type="term" value="P:water transport"/>
    <property type="evidence" value="ECO:0007669"/>
    <property type="project" value="TreeGrafter"/>
</dbReference>
<dbReference type="OMA" id="YRFKYAV"/>
<keyword evidence="4" id="KW-1185">Reference proteome</keyword>
<gene>
    <name evidence="3" type="ORF">scyTo_0003834</name>
</gene>
<feature type="transmembrane region" description="Helical" evidence="1">
    <location>
        <begin position="198"/>
        <end position="222"/>
    </location>
</feature>
<keyword evidence="2" id="KW-0732">Signal</keyword>
<name>A0A401PNP1_SCYTO</name>
<keyword evidence="1" id="KW-0472">Membrane</keyword>
<dbReference type="Proteomes" id="UP000288216">
    <property type="component" value="Unassembled WGS sequence"/>
</dbReference>
<evidence type="ECO:0000313" key="4">
    <source>
        <dbReference type="Proteomes" id="UP000288216"/>
    </source>
</evidence>
<proteinExistence type="predicted"/>
<dbReference type="EMBL" id="BFAA01001075">
    <property type="protein sequence ID" value="GCB74743.1"/>
    <property type="molecule type" value="Genomic_DNA"/>
</dbReference>
<accession>A0A401PNP1</accession>
<dbReference type="AlphaFoldDB" id="A0A401PNP1"/>
<dbReference type="GO" id="GO:0005886">
    <property type="term" value="C:plasma membrane"/>
    <property type="evidence" value="ECO:0007669"/>
    <property type="project" value="TreeGrafter"/>
</dbReference>
<feature type="chain" id="PRO_5019371183" description="Uroplakin 3A" evidence="2">
    <location>
        <begin position="18"/>
        <end position="225"/>
    </location>
</feature>
<keyword evidence="1" id="KW-0812">Transmembrane</keyword>
<evidence type="ECO:0008006" key="5">
    <source>
        <dbReference type="Google" id="ProtNLM"/>
    </source>
</evidence>
<reference evidence="3 4" key="1">
    <citation type="journal article" date="2018" name="Nat. Ecol. Evol.">
        <title>Shark genomes provide insights into elasmobranch evolution and the origin of vertebrates.</title>
        <authorList>
            <person name="Hara Y"/>
            <person name="Yamaguchi K"/>
            <person name="Onimaru K"/>
            <person name="Kadota M"/>
            <person name="Koyanagi M"/>
            <person name="Keeley SD"/>
            <person name="Tatsumi K"/>
            <person name="Tanaka K"/>
            <person name="Motone F"/>
            <person name="Kageyama Y"/>
            <person name="Nozu R"/>
            <person name="Adachi N"/>
            <person name="Nishimura O"/>
            <person name="Nakagawa R"/>
            <person name="Tanegashima C"/>
            <person name="Kiyatake I"/>
            <person name="Matsumoto R"/>
            <person name="Murakumo K"/>
            <person name="Nishida K"/>
            <person name="Terakita A"/>
            <person name="Kuratani S"/>
            <person name="Sato K"/>
            <person name="Hyodo S Kuraku.S."/>
        </authorList>
    </citation>
    <scope>NUCLEOTIDE SEQUENCE [LARGE SCALE GENOMIC DNA]</scope>
</reference>
<comment type="caution">
    <text evidence="3">The sequence shown here is derived from an EMBL/GenBank/DDBJ whole genome shotgun (WGS) entry which is preliminary data.</text>
</comment>
<sequence length="225" mass="24063">MKIVIFVFGVWILPALCDVLSFKPEVSLSSGIQALRTATTVTLSKPICVFSSGTVVDVFGVQATVNSIPTEIGNSTIMTYQQTAGGATGPYRAASFGKPACTSSPFVVSTDPVTIQAEINQYLCRIGNDVQCLSQVDNPPESCNAPLTAGVRYRFKYAVRNSSTSGYIDETLWSDSITLKLASEPTAIAPTSRRTGGMVVITTILVILLFLLLCAFVALLTISFW</sequence>
<dbReference type="OrthoDB" id="9945328at2759"/>
<evidence type="ECO:0000313" key="3">
    <source>
        <dbReference type="EMBL" id="GCB74743.1"/>
    </source>
</evidence>
<dbReference type="InterPro" id="IPR024831">
    <property type="entry name" value="Uroplakin-3"/>
</dbReference>
<feature type="signal peptide" evidence="2">
    <location>
        <begin position="1"/>
        <end position="17"/>
    </location>
</feature>
<dbReference type="PANTHER" id="PTHR15446:SF17">
    <property type="entry name" value="UROPLAKIN-3A"/>
    <property type="match status" value="1"/>
</dbReference>
<dbReference type="STRING" id="75743.A0A401PNP1"/>